<evidence type="ECO:0000313" key="3">
    <source>
        <dbReference type="EMBL" id="SEM83312.1"/>
    </source>
</evidence>
<sequence>MNFIQKNLWMPWAPLLLILSVLAALILAFTPYRIQASNFLFLCGLFLLCVAIVDILLHAHLMAGWFQKQRKGESDEAFKKRKIDIKSVASKQKNEPIHFKKLSFTCTLIGGLMILEAIAMTI</sequence>
<accession>A0ABY1ACP0</accession>
<feature type="transmembrane region" description="Helical" evidence="1">
    <location>
        <begin position="12"/>
        <end position="32"/>
    </location>
</feature>
<reference evidence="3 4" key="1">
    <citation type="submission" date="2016-10" db="EMBL/GenBank/DDBJ databases">
        <authorList>
            <person name="Varghese N."/>
            <person name="Submissions S."/>
        </authorList>
    </citation>
    <scope>NUCLEOTIDE SEQUENCE [LARGE SCALE GENOMIC DNA]</scope>
    <source>
        <strain evidence="3 4">WC1T17</strain>
    </source>
</reference>
<evidence type="ECO:0000256" key="1">
    <source>
        <dbReference type="SAM" id="Phobius"/>
    </source>
</evidence>
<keyword evidence="1" id="KW-1133">Transmembrane helix</keyword>
<dbReference type="InterPro" id="IPR025007">
    <property type="entry name" value="DUF3899"/>
</dbReference>
<protein>
    <recommendedName>
        <fullName evidence="2">DUF3899 domain-containing protein</fullName>
    </recommendedName>
</protein>
<keyword evidence="1" id="KW-0812">Transmembrane</keyword>
<gene>
    <name evidence="3" type="ORF">SAMN05216431_11015</name>
</gene>
<evidence type="ECO:0000313" key="4">
    <source>
        <dbReference type="Proteomes" id="UP000182089"/>
    </source>
</evidence>
<dbReference type="Proteomes" id="UP000182089">
    <property type="component" value="Unassembled WGS sequence"/>
</dbReference>
<organism evidence="3 4">
    <name type="scientific">Ligilactobacillus ruminis</name>
    <dbReference type="NCBI Taxonomy" id="1623"/>
    <lineage>
        <taxon>Bacteria</taxon>
        <taxon>Bacillati</taxon>
        <taxon>Bacillota</taxon>
        <taxon>Bacilli</taxon>
        <taxon>Lactobacillales</taxon>
        <taxon>Lactobacillaceae</taxon>
        <taxon>Ligilactobacillus</taxon>
    </lineage>
</organism>
<dbReference type="Pfam" id="PF13038">
    <property type="entry name" value="DUF3899"/>
    <property type="match status" value="1"/>
</dbReference>
<feature type="transmembrane region" description="Helical" evidence="1">
    <location>
        <begin position="102"/>
        <end position="120"/>
    </location>
</feature>
<name>A0ABY1ACP0_9LACO</name>
<evidence type="ECO:0000259" key="2">
    <source>
        <dbReference type="Pfam" id="PF13038"/>
    </source>
</evidence>
<proteinExistence type="predicted"/>
<feature type="domain" description="DUF3899" evidence="2">
    <location>
        <begin position="37"/>
        <end position="119"/>
    </location>
</feature>
<comment type="caution">
    <text evidence="3">The sequence shown here is derived from an EMBL/GenBank/DDBJ whole genome shotgun (WGS) entry which is preliminary data.</text>
</comment>
<dbReference type="EMBL" id="FOCC01000010">
    <property type="protein sequence ID" value="SEM83312.1"/>
    <property type="molecule type" value="Genomic_DNA"/>
</dbReference>
<feature type="transmembrane region" description="Helical" evidence="1">
    <location>
        <begin position="38"/>
        <end position="61"/>
    </location>
</feature>
<keyword evidence="1" id="KW-0472">Membrane</keyword>